<comment type="caution">
    <text evidence="2">The sequence shown here is derived from an EMBL/GenBank/DDBJ whole genome shotgun (WGS) entry which is preliminary data.</text>
</comment>
<dbReference type="AlphaFoldDB" id="A0AAV9VEN6"/>
<proteinExistence type="predicted"/>
<dbReference type="Proteomes" id="UP001375240">
    <property type="component" value="Unassembled WGS sequence"/>
</dbReference>
<keyword evidence="3" id="KW-1185">Reference proteome</keyword>
<feature type="region of interest" description="Disordered" evidence="1">
    <location>
        <begin position="163"/>
        <end position="193"/>
    </location>
</feature>
<protein>
    <recommendedName>
        <fullName evidence="4">C2H2-type domain-containing protein</fullName>
    </recommendedName>
</protein>
<feature type="region of interest" description="Disordered" evidence="1">
    <location>
        <begin position="766"/>
        <end position="823"/>
    </location>
</feature>
<evidence type="ECO:0000313" key="3">
    <source>
        <dbReference type="Proteomes" id="UP001375240"/>
    </source>
</evidence>
<gene>
    <name evidence="2" type="ORF">TWF696_000376</name>
</gene>
<feature type="compositionally biased region" description="Low complexity" evidence="1">
    <location>
        <begin position="797"/>
        <end position="807"/>
    </location>
</feature>
<evidence type="ECO:0000256" key="1">
    <source>
        <dbReference type="SAM" id="MobiDB-lite"/>
    </source>
</evidence>
<feature type="compositionally biased region" description="Polar residues" evidence="1">
    <location>
        <begin position="771"/>
        <end position="796"/>
    </location>
</feature>
<dbReference type="EMBL" id="JAVHNQ010000001">
    <property type="protein sequence ID" value="KAK6359212.1"/>
    <property type="molecule type" value="Genomic_DNA"/>
</dbReference>
<feature type="region of interest" description="Disordered" evidence="1">
    <location>
        <begin position="886"/>
        <end position="907"/>
    </location>
</feature>
<evidence type="ECO:0008006" key="4">
    <source>
        <dbReference type="Google" id="ProtNLM"/>
    </source>
</evidence>
<reference evidence="2 3" key="1">
    <citation type="submission" date="2019-10" db="EMBL/GenBank/DDBJ databases">
        <authorList>
            <person name="Palmer J.M."/>
        </authorList>
    </citation>
    <scope>NUCLEOTIDE SEQUENCE [LARGE SCALE GENOMIC DNA]</scope>
    <source>
        <strain evidence="2 3">TWF696</strain>
    </source>
</reference>
<feature type="region of interest" description="Disordered" evidence="1">
    <location>
        <begin position="1"/>
        <end position="28"/>
    </location>
</feature>
<sequence>MADNWTAMHNFGRKQQRSLSQGHPHHHRVQSTNMLFPSNVDPMAQLSRNGIRVAPTEARAAALAASSPFNLNVPWTQQQLMQMKAQQQHQMQRMIQAGQQVQMDVDASTNGNMNNTDNINRISNARRASSSAVPQQLPVMHTPEEFQRARLNARGLHAGVNLLPMFGDKPPQSSRSGSPRLGSGYGSDTSSGMTPPSHYNLGFGFAETTHYSYKPDTARLRVDEDVDDSMDEWEKELFQSYRKMKYYGEEQQSKERTVEIVTKFTAAARGAWSKLEQAAQSDEVSDGFRKFFAAVGSYENLTRQGFRNLDLMLDGKPPTTLIPVYSLLHVAYAISQTASDKVPQLPKPLSVAEFSMDAQTTWKQCLKTGVNSLGFSDRLVFDELLVLMTNEIDAALEWISTRTCMTNWTYFEDLEVQDDMNACTLPPELSFTSTDTGSLWLANTTTAPAPTSAVVLARSSSSHPAALPPERGSRNMLWDAIIEGPAFAHVIKFLDSLGNLGTMFDRLCGPPGDGLGGRQQLSRLNAPPLRSFNELILNLIIGRIWKNANFNWVAHIMRAAINMVGIGAIETLRDFENYVVGISKFCEELPKRLHFLKAFVGICGRFAPAFDHRQVRAGQAPYSDDYVESRCRELQGETRLRPAFTRPHTTAADSITQHLINGLNVQPWDMSQNWVAEGQLFQGPAFQENCQDLSSSWRVPNAPVDYFQAGAMAKGATYHEDDEDDEHEYEDSEDMMDYSQLQPQVVPDNYPFNFASAANNIHIRQGGHARTPSTGTANSPGTPKSNHSGKSASGHRSSPSWSMSDRSTPIRRAPRRNRPAEGREFTCDVPGCGARIRGSKYTRSNSNLLRHKRSAHPTMTEAMQEYWCEEVGCTARYTGARARENLKTHMKNKHGKVTPKKTARRTE</sequence>
<evidence type="ECO:0000313" key="2">
    <source>
        <dbReference type="EMBL" id="KAK6359212.1"/>
    </source>
</evidence>
<name>A0AAV9VEN6_9PEZI</name>
<organism evidence="2 3">
    <name type="scientific">Orbilia brochopaga</name>
    <dbReference type="NCBI Taxonomy" id="3140254"/>
    <lineage>
        <taxon>Eukaryota</taxon>
        <taxon>Fungi</taxon>
        <taxon>Dikarya</taxon>
        <taxon>Ascomycota</taxon>
        <taxon>Pezizomycotina</taxon>
        <taxon>Orbiliomycetes</taxon>
        <taxon>Orbiliales</taxon>
        <taxon>Orbiliaceae</taxon>
        <taxon>Orbilia</taxon>
    </lineage>
</organism>
<feature type="compositionally biased region" description="Basic residues" evidence="1">
    <location>
        <begin position="888"/>
        <end position="907"/>
    </location>
</feature>
<accession>A0AAV9VEN6</accession>
<feature type="compositionally biased region" description="Low complexity" evidence="1">
    <location>
        <begin position="173"/>
        <end position="182"/>
    </location>
</feature>